<dbReference type="Proteomes" id="UP000325577">
    <property type="component" value="Linkage Group LG14"/>
</dbReference>
<name>A0A5J5B7G0_9ASTE</name>
<organism evidence="1 2">
    <name type="scientific">Nyssa sinensis</name>
    <dbReference type="NCBI Taxonomy" id="561372"/>
    <lineage>
        <taxon>Eukaryota</taxon>
        <taxon>Viridiplantae</taxon>
        <taxon>Streptophyta</taxon>
        <taxon>Embryophyta</taxon>
        <taxon>Tracheophyta</taxon>
        <taxon>Spermatophyta</taxon>
        <taxon>Magnoliopsida</taxon>
        <taxon>eudicotyledons</taxon>
        <taxon>Gunneridae</taxon>
        <taxon>Pentapetalae</taxon>
        <taxon>asterids</taxon>
        <taxon>Cornales</taxon>
        <taxon>Nyssaceae</taxon>
        <taxon>Nyssa</taxon>
    </lineage>
</organism>
<protein>
    <submittedName>
        <fullName evidence="1">Uncharacterized protein</fullName>
    </submittedName>
</protein>
<evidence type="ECO:0000313" key="1">
    <source>
        <dbReference type="EMBL" id="KAA8539165.1"/>
    </source>
</evidence>
<proteinExistence type="predicted"/>
<reference evidence="1 2" key="1">
    <citation type="submission" date="2019-09" db="EMBL/GenBank/DDBJ databases">
        <title>A chromosome-level genome assembly of the Chinese tupelo Nyssa sinensis.</title>
        <authorList>
            <person name="Yang X."/>
            <person name="Kang M."/>
            <person name="Yang Y."/>
            <person name="Xiong H."/>
            <person name="Wang M."/>
            <person name="Zhang Z."/>
            <person name="Wang Z."/>
            <person name="Wu H."/>
            <person name="Ma T."/>
            <person name="Liu J."/>
            <person name="Xi Z."/>
        </authorList>
    </citation>
    <scope>NUCLEOTIDE SEQUENCE [LARGE SCALE GENOMIC DNA]</scope>
    <source>
        <strain evidence="1">J267</strain>
        <tissue evidence="1">Leaf</tissue>
    </source>
</reference>
<sequence length="79" mass="8708">MERRNHILGLWSKEASRMLPLTDCGVIAIPLVDEPPDASLVRESGTGDVATLKKEKLQDCYSSTKLPWMKKGKVPGSRA</sequence>
<evidence type="ECO:0000313" key="2">
    <source>
        <dbReference type="Proteomes" id="UP000325577"/>
    </source>
</evidence>
<gene>
    <name evidence="1" type="ORF">F0562_025857</name>
</gene>
<dbReference type="AlphaFoldDB" id="A0A5J5B7G0"/>
<dbReference type="EMBL" id="CM018037">
    <property type="protein sequence ID" value="KAA8539165.1"/>
    <property type="molecule type" value="Genomic_DNA"/>
</dbReference>
<keyword evidence="2" id="KW-1185">Reference proteome</keyword>
<accession>A0A5J5B7G0</accession>